<feature type="domain" description="Rv2525c-like glycoside hydrolase-like" evidence="1">
    <location>
        <begin position="327"/>
        <end position="525"/>
    </location>
</feature>
<dbReference type="InterPro" id="IPR017853">
    <property type="entry name" value="GH"/>
</dbReference>
<evidence type="ECO:0000313" key="5">
    <source>
        <dbReference type="Proteomes" id="UP000220611"/>
    </source>
</evidence>
<dbReference type="Proteomes" id="UP000220611">
    <property type="component" value="Unassembled WGS sequence"/>
</dbReference>
<dbReference type="AlphaFoldDB" id="A7VY32"/>
<evidence type="ECO:0000313" key="3">
    <source>
        <dbReference type="EMBL" id="PEQ23464.1"/>
    </source>
</evidence>
<dbReference type="SUPFAM" id="SSF51445">
    <property type="entry name" value="(Trans)glycosidases"/>
    <property type="match status" value="1"/>
</dbReference>
<gene>
    <name evidence="3" type="ORF">CH238_13515</name>
    <name evidence="2" type="ORF">CLOLEP_03508</name>
</gene>
<dbReference type="Gene3D" id="1.10.101.10">
    <property type="entry name" value="PGBD-like superfamily/PGBD"/>
    <property type="match status" value="2"/>
</dbReference>
<accession>A7VY32</accession>
<sequence length="799" mass="90284">MDAQVLRAQQWLNQNYGDNPLFSGIDEDGITGSFMFSALTEAWQIELRKDNPDLPVTGTFASMTKSLSPSLELGDQGVMVQILQFALLCKGYAVYDDDGYFGVQTRDAVITLQYEAGLDDKTVYFASPLVEQAIFSPEYYVKVARGDSRIRSIQQSLNYNYLDYIGIGPCDGIFSRFTAEALIYALQAEEQLPTDVANGNFGPTTTNCLPTIPYDNEATSYYGDYYSATTISNCIKIIQYALYCYGHGEYDALSPDYSKYDPGDFNGEFNEETKAALHIFQQDVGLPERDLVGKNEWMALLVSTGNPDRDGLACDCAEKIDTPAKAQAIINDEYSVVGRYLTGTIYDANYVPVSKALDEQELNTLKEAGLKVFAIYQDAKEWYLANPDQEDIHYYYDYEQGIIDARKATAAALNLKVPIGEYIYFAVDYDFYEFEVEEMIIPYFQGINDYAAANFMPYSIGIYGARNTCTLVRKAGLSSSSFVSDLSTGYSGNLGFPLPEDWAFDQVKEYRLYYSGGDFGIDKNVTSGRYMGFTPLQDSPFQYGAVRNPVTGEIYPIYVEENFETVIQPPYEYEENSDEMKPTDLGQINFDGVKFLAGLSLMNDWKDNPFPGAGRINIPLGSILGLLIGGVLSLVDSFSGTQIRISYYRVPGQPNKKVIIHCGNTEYRSLFSSWNYNHPQLFKSIRYNDLTWLNTMNTFAKEQYELFKGVTASDDYDYDIAVTLNPNRRNSAYVTELFFGKDGRMYEYFTLYPGEKFEIVVTKKSSWDVVERFDFTELISYVIEVSEEVRALFNIQTYS</sequence>
<dbReference type="InterPro" id="IPR015020">
    <property type="entry name" value="Rv2525c-like_Glyco_Hydro-like"/>
</dbReference>
<protein>
    <submittedName>
        <fullName evidence="3">DUF1906 domain-containing protein</fullName>
    </submittedName>
</protein>
<dbReference type="SUPFAM" id="SSF47090">
    <property type="entry name" value="PGBD-like"/>
    <property type="match status" value="2"/>
</dbReference>
<comment type="caution">
    <text evidence="2">The sequence shown here is derived from an EMBL/GenBank/DDBJ whole genome shotgun (WGS) entry which is preliminary data.</text>
</comment>
<organism evidence="2 4">
    <name type="scientific">[Clostridium] leptum DSM 753</name>
    <dbReference type="NCBI Taxonomy" id="428125"/>
    <lineage>
        <taxon>Bacteria</taxon>
        <taxon>Bacillati</taxon>
        <taxon>Bacillota</taxon>
        <taxon>Clostridia</taxon>
        <taxon>Eubacteriales</taxon>
        <taxon>Oscillospiraceae</taxon>
        <taxon>Oscillospiraceae incertae sedis</taxon>
    </lineage>
</organism>
<dbReference type="Proteomes" id="UP000003490">
    <property type="component" value="Unassembled WGS sequence"/>
</dbReference>
<dbReference type="eggNOG" id="COG3409">
    <property type="taxonomic scope" value="Bacteria"/>
</dbReference>
<evidence type="ECO:0000313" key="4">
    <source>
        <dbReference type="Proteomes" id="UP000003490"/>
    </source>
</evidence>
<evidence type="ECO:0000313" key="2">
    <source>
        <dbReference type="EMBL" id="EDO59460.1"/>
    </source>
</evidence>
<dbReference type="EMBL" id="ABCB02000021">
    <property type="protein sequence ID" value="EDO59460.1"/>
    <property type="molecule type" value="Genomic_DNA"/>
</dbReference>
<reference evidence="2 4" key="2">
    <citation type="submission" date="2007-08" db="EMBL/GenBank/DDBJ databases">
        <authorList>
            <person name="Fulton L."/>
            <person name="Clifton S."/>
            <person name="Fulton B."/>
            <person name="Xu J."/>
            <person name="Minx P."/>
            <person name="Pepin K.H."/>
            <person name="Johnson M."/>
            <person name="Thiruvilangam P."/>
            <person name="Bhonagiri V."/>
            <person name="Nash W.E."/>
            <person name="Wang C."/>
            <person name="Mardis E.R."/>
            <person name="Wilson R.K."/>
        </authorList>
    </citation>
    <scope>NUCLEOTIDE SEQUENCE [LARGE SCALE GENOMIC DNA]</scope>
    <source>
        <strain evidence="2 4">DSM 753</strain>
    </source>
</reference>
<evidence type="ECO:0000259" key="1">
    <source>
        <dbReference type="Pfam" id="PF08924"/>
    </source>
</evidence>
<dbReference type="InterPro" id="IPR036366">
    <property type="entry name" value="PGBDSf"/>
</dbReference>
<dbReference type="OrthoDB" id="1795295at2"/>
<name>A7VY32_9FIRM</name>
<dbReference type="CDD" id="cd06418">
    <property type="entry name" value="GH25_BacA-like"/>
    <property type="match status" value="1"/>
</dbReference>
<proteinExistence type="predicted"/>
<reference evidence="3 5" key="3">
    <citation type="submission" date="2017-07" db="EMBL/GenBank/DDBJ databases">
        <title>Prevalence of linear plasmids in Cutibacterium (Propionibacterium) acnes isolates obtained from prostatic tissue.</title>
        <authorList>
            <person name="Davidsson S."/>
            <person name="Carlsson J."/>
            <person name="Molling P."/>
            <person name="Andren O."/>
            <person name="Andersson S.-O."/>
            <person name="Brzuszkiewicz E."/>
            <person name="Poehlein A."/>
            <person name="Al-Zeer M."/>
            <person name="Brinkmann V."/>
            <person name="Scavenius C."/>
            <person name="Nazipi S."/>
            <person name="Soderquist B."/>
            <person name="Bruggemann H."/>
        </authorList>
    </citation>
    <scope>NUCLEOTIDE SEQUENCE [LARGE SCALE GENOMIC DNA]</scope>
    <source>
        <strain evidence="3 5">DSM 753</strain>
    </source>
</reference>
<dbReference type="Gene3D" id="3.20.20.80">
    <property type="entry name" value="Glycosidases"/>
    <property type="match status" value="1"/>
</dbReference>
<dbReference type="HOGENOM" id="CLU_351873_0_0_9"/>
<reference evidence="2 4" key="1">
    <citation type="submission" date="2007-08" db="EMBL/GenBank/DDBJ databases">
        <title>Draft genome sequence of Clostridium leptum (DSM 753).</title>
        <authorList>
            <person name="Sudarsanam P."/>
            <person name="Ley R."/>
            <person name="Guruge J."/>
            <person name="Turnbaugh P.J."/>
            <person name="Mahowald M."/>
            <person name="Liep D."/>
            <person name="Gordon J."/>
        </authorList>
    </citation>
    <scope>NUCLEOTIDE SEQUENCE [LARGE SCALE GENOMIC DNA]</scope>
    <source>
        <strain evidence="2 4">DSM 753</strain>
    </source>
</reference>
<dbReference type="Pfam" id="PF08924">
    <property type="entry name" value="Rv2525c_GlyHyd-like"/>
    <property type="match status" value="1"/>
</dbReference>
<dbReference type="EMBL" id="NOXF01000015">
    <property type="protein sequence ID" value="PEQ23464.1"/>
    <property type="molecule type" value="Genomic_DNA"/>
</dbReference>
<keyword evidence="5" id="KW-1185">Reference proteome</keyword>
<dbReference type="InterPro" id="IPR036365">
    <property type="entry name" value="PGBD-like_sf"/>
</dbReference>